<reference evidence="2 3" key="1">
    <citation type="journal article" date="2016" name="Nat. Commun.">
        <title>Thousands of microbial genomes shed light on interconnected biogeochemical processes in an aquifer system.</title>
        <authorList>
            <person name="Anantharaman K."/>
            <person name="Brown C.T."/>
            <person name="Hug L.A."/>
            <person name="Sharon I."/>
            <person name="Castelle C.J."/>
            <person name="Probst A.J."/>
            <person name="Thomas B.C."/>
            <person name="Singh A."/>
            <person name="Wilkins M.J."/>
            <person name="Karaoz U."/>
            <person name="Brodie E.L."/>
            <person name="Williams K.H."/>
            <person name="Hubbard S.S."/>
            <person name="Banfield J.F."/>
        </authorList>
    </citation>
    <scope>NUCLEOTIDE SEQUENCE [LARGE SCALE GENOMIC DNA]</scope>
</reference>
<evidence type="ECO:0000313" key="2">
    <source>
        <dbReference type="EMBL" id="OHA66646.1"/>
    </source>
</evidence>
<keyword evidence="1" id="KW-0812">Transmembrane</keyword>
<sequence>MAGFGFLAMNLQGDMQGCIAALTRGGECPANSDSAASLAFHAGALKGFSTATVGTGFLLVLAAFFVLAVALSQRGSCDTAVPFLAAYSRYKQEVRALASPLAQRIQRWFSLHENSPAVA</sequence>
<keyword evidence="1" id="KW-0472">Membrane</keyword>
<evidence type="ECO:0000256" key="1">
    <source>
        <dbReference type="SAM" id="Phobius"/>
    </source>
</evidence>
<keyword evidence="1" id="KW-1133">Transmembrane helix</keyword>
<organism evidence="2 3">
    <name type="scientific">Candidatus Wildermuthbacteria bacterium RIFCSPHIGHO2_02_FULL_47_12</name>
    <dbReference type="NCBI Taxonomy" id="1802451"/>
    <lineage>
        <taxon>Bacteria</taxon>
        <taxon>Candidatus Wildermuthiibacteriota</taxon>
    </lineage>
</organism>
<protein>
    <submittedName>
        <fullName evidence="2">Uncharacterized protein</fullName>
    </submittedName>
</protein>
<dbReference type="Proteomes" id="UP000176901">
    <property type="component" value="Unassembled WGS sequence"/>
</dbReference>
<evidence type="ECO:0000313" key="3">
    <source>
        <dbReference type="Proteomes" id="UP000176901"/>
    </source>
</evidence>
<gene>
    <name evidence="2" type="ORF">A3C82_02115</name>
</gene>
<dbReference type="STRING" id="1802451.A3C82_02115"/>
<comment type="caution">
    <text evidence="2">The sequence shown here is derived from an EMBL/GenBank/DDBJ whole genome shotgun (WGS) entry which is preliminary data.</text>
</comment>
<name>A0A1G2R1B4_9BACT</name>
<accession>A0A1G2R1B4</accession>
<proteinExistence type="predicted"/>
<dbReference type="EMBL" id="MHTW01000028">
    <property type="protein sequence ID" value="OHA66646.1"/>
    <property type="molecule type" value="Genomic_DNA"/>
</dbReference>
<feature type="transmembrane region" description="Helical" evidence="1">
    <location>
        <begin position="48"/>
        <end position="71"/>
    </location>
</feature>
<dbReference type="AlphaFoldDB" id="A0A1G2R1B4"/>